<feature type="transmembrane region" description="Helical" evidence="6">
    <location>
        <begin position="110"/>
        <end position="136"/>
    </location>
</feature>
<sequence length="146" mass="15234">MEQVTQRVFSAFSRLVAVLLLVGAAAVVLLAVAAFLGEVVQVARDTRGAVTYGTLQTLFDLLLGAVIALELANSVQLMASGQRGFAQVRSILVIGILAVVRKLIVLELDSVTGVLLMGLAAAVLALGLSFAALSWLDGTARRQGED</sequence>
<dbReference type="AlphaFoldDB" id="X7F6A5"/>
<proteinExistence type="predicted"/>
<comment type="subcellular location">
    <subcellularLocation>
        <location evidence="1">Cell membrane</location>
        <topology evidence="1">Multi-pass membrane protein</topology>
    </subcellularLocation>
</comment>
<evidence type="ECO:0000256" key="4">
    <source>
        <dbReference type="ARBA" id="ARBA00022989"/>
    </source>
</evidence>
<keyword evidence="3 6" id="KW-0812">Transmembrane</keyword>
<dbReference type="InterPro" id="IPR020948">
    <property type="entry name" value="P_starv_induced_PsiE-like"/>
</dbReference>
<dbReference type="GO" id="GO:0005886">
    <property type="term" value="C:plasma membrane"/>
    <property type="evidence" value="ECO:0007669"/>
    <property type="project" value="UniProtKB-SubCell"/>
</dbReference>
<dbReference type="Pfam" id="PF06146">
    <property type="entry name" value="PsiE"/>
    <property type="match status" value="1"/>
</dbReference>
<dbReference type="eggNOG" id="COG3431">
    <property type="taxonomic scope" value="Bacteria"/>
</dbReference>
<protein>
    <recommendedName>
        <fullName evidence="9">Protein PsiE</fullName>
    </recommendedName>
</protein>
<keyword evidence="2" id="KW-1003">Cell membrane</keyword>
<name>X7F6A5_9RHOB</name>
<evidence type="ECO:0000256" key="6">
    <source>
        <dbReference type="SAM" id="Phobius"/>
    </source>
</evidence>
<keyword evidence="8" id="KW-1185">Reference proteome</keyword>
<evidence type="ECO:0000256" key="1">
    <source>
        <dbReference type="ARBA" id="ARBA00004651"/>
    </source>
</evidence>
<accession>X7F6A5</accession>
<evidence type="ECO:0008006" key="9">
    <source>
        <dbReference type="Google" id="ProtNLM"/>
    </source>
</evidence>
<feature type="transmembrane region" description="Helical" evidence="6">
    <location>
        <begin position="12"/>
        <end position="37"/>
    </location>
</feature>
<dbReference type="RefSeq" id="WP_043773518.1">
    <property type="nucleotide sequence ID" value="NZ_JAME01000030.1"/>
</dbReference>
<dbReference type="Proteomes" id="UP000023430">
    <property type="component" value="Unassembled WGS sequence"/>
</dbReference>
<evidence type="ECO:0000256" key="2">
    <source>
        <dbReference type="ARBA" id="ARBA00022475"/>
    </source>
</evidence>
<organism evidence="7 8">
    <name type="scientific">Roseivivax isoporae LMG 25204</name>
    <dbReference type="NCBI Taxonomy" id="1449351"/>
    <lineage>
        <taxon>Bacteria</taxon>
        <taxon>Pseudomonadati</taxon>
        <taxon>Pseudomonadota</taxon>
        <taxon>Alphaproteobacteria</taxon>
        <taxon>Rhodobacterales</taxon>
        <taxon>Roseobacteraceae</taxon>
        <taxon>Roseivivax</taxon>
    </lineage>
</organism>
<evidence type="ECO:0000256" key="3">
    <source>
        <dbReference type="ARBA" id="ARBA00022692"/>
    </source>
</evidence>
<keyword evidence="4 6" id="KW-1133">Transmembrane helix</keyword>
<comment type="caution">
    <text evidence="7">The sequence shown here is derived from an EMBL/GenBank/DDBJ whole genome shotgun (WGS) entry which is preliminary data.</text>
</comment>
<dbReference type="OrthoDB" id="7874432at2"/>
<evidence type="ECO:0000256" key="5">
    <source>
        <dbReference type="ARBA" id="ARBA00023136"/>
    </source>
</evidence>
<feature type="transmembrane region" description="Helical" evidence="6">
    <location>
        <begin position="84"/>
        <end position="104"/>
    </location>
</feature>
<evidence type="ECO:0000313" key="7">
    <source>
        <dbReference type="EMBL" id="ETX27611.1"/>
    </source>
</evidence>
<reference evidence="7 8" key="1">
    <citation type="submission" date="2014-01" db="EMBL/GenBank/DDBJ databases">
        <title>Roseivivax isoporae LMG 25204 Genome Sequencing.</title>
        <authorList>
            <person name="Lai Q."/>
            <person name="Li G."/>
            <person name="Shao Z."/>
        </authorList>
    </citation>
    <scope>NUCLEOTIDE SEQUENCE [LARGE SCALE GENOMIC DNA]</scope>
    <source>
        <strain evidence="7 8">LMG 25204</strain>
    </source>
</reference>
<dbReference type="EMBL" id="JAME01000030">
    <property type="protein sequence ID" value="ETX27611.1"/>
    <property type="molecule type" value="Genomic_DNA"/>
</dbReference>
<feature type="transmembrane region" description="Helical" evidence="6">
    <location>
        <begin position="49"/>
        <end position="72"/>
    </location>
</feature>
<keyword evidence="5 6" id="KW-0472">Membrane</keyword>
<dbReference type="STRING" id="1449351.RISW2_13300"/>
<gene>
    <name evidence="7" type="ORF">RISW2_13300</name>
</gene>
<evidence type="ECO:0000313" key="8">
    <source>
        <dbReference type="Proteomes" id="UP000023430"/>
    </source>
</evidence>